<reference evidence="13" key="1">
    <citation type="submission" date="2020-08" db="EMBL/GenBank/DDBJ databases">
        <title>Whole genome shotgun sequence of Polymorphospora rubra NBRC 101157.</title>
        <authorList>
            <person name="Komaki H."/>
            <person name="Tamura T."/>
        </authorList>
    </citation>
    <scope>NUCLEOTIDE SEQUENCE</scope>
    <source>
        <strain evidence="13">NBRC 101157</strain>
    </source>
</reference>
<dbReference type="Gene3D" id="3.20.20.40">
    <property type="entry name" value="1, 4-beta cellobiohydrolase"/>
    <property type="match status" value="1"/>
</dbReference>
<feature type="binding site" evidence="9">
    <location>
        <position position="251"/>
    </location>
    <ligand>
        <name>substrate</name>
    </ligand>
</feature>
<keyword evidence="2 11" id="KW-0378">Hydrolase</keyword>
<dbReference type="KEGG" id="pry:Prubr_34600"/>
<dbReference type="PIRSF" id="PIRSF001100">
    <property type="entry name" value="Beta_cellobiohydrolase"/>
    <property type="match status" value="1"/>
</dbReference>
<feature type="region of interest" description="Disordered" evidence="12">
    <location>
        <begin position="29"/>
        <end position="54"/>
    </location>
</feature>
<dbReference type="GO" id="GO:0004553">
    <property type="term" value="F:hydrolase activity, hydrolyzing O-glycosyl compounds"/>
    <property type="evidence" value="ECO:0007669"/>
    <property type="project" value="InterPro"/>
</dbReference>
<keyword evidence="14" id="KW-1185">Reference proteome</keyword>
<dbReference type="SUPFAM" id="SSF51989">
    <property type="entry name" value="Glycosyl hydrolases family 6, cellulases"/>
    <property type="match status" value="1"/>
</dbReference>
<feature type="binding site" evidence="9">
    <location>
        <position position="298"/>
    </location>
    <ligand>
        <name>substrate</name>
    </ligand>
</feature>
<dbReference type="GO" id="GO:0030245">
    <property type="term" value="P:cellulose catabolic process"/>
    <property type="evidence" value="ECO:0007669"/>
    <property type="project" value="UniProtKB-KW"/>
</dbReference>
<dbReference type="RefSeq" id="WP_246568760.1">
    <property type="nucleotide sequence ID" value="NZ_AP023359.1"/>
</dbReference>
<keyword evidence="6 11" id="KW-0326">Glycosidase</keyword>
<dbReference type="PANTHER" id="PTHR34876">
    <property type="match status" value="1"/>
</dbReference>
<evidence type="ECO:0000256" key="7">
    <source>
        <dbReference type="ARBA" id="ARBA00023326"/>
    </source>
</evidence>
<evidence type="ECO:0000256" key="10">
    <source>
        <dbReference type="PROSITE-ProRule" id="PRU10056"/>
    </source>
</evidence>
<feature type="active site" description="Proton acceptor" evidence="8">
    <location>
        <position position="332"/>
    </location>
</feature>
<dbReference type="Proteomes" id="UP000680866">
    <property type="component" value="Chromosome"/>
</dbReference>
<name>A0A810N2L5_9ACTN</name>
<dbReference type="PANTHER" id="PTHR34876:SF4">
    <property type="entry name" value="1,4-BETA-D-GLUCAN CELLOBIOHYDROLASE C-RELATED"/>
    <property type="match status" value="1"/>
</dbReference>
<evidence type="ECO:0000256" key="5">
    <source>
        <dbReference type="ARBA" id="ARBA00023277"/>
    </source>
</evidence>
<accession>A0A810N2L5</accession>
<evidence type="ECO:0000313" key="13">
    <source>
        <dbReference type="EMBL" id="BCJ66439.1"/>
    </source>
</evidence>
<dbReference type="PRINTS" id="PR00733">
    <property type="entry name" value="GLHYDRLASE6"/>
</dbReference>
<protein>
    <recommendedName>
        <fullName evidence="11">Glucanase</fullName>
        <ecNumber evidence="11">3.2.1.-</ecNumber>
    </recommendedName>
</protein>
<dbReference type="EMBL" id="AP023359">
    <property type="protein sequence ID" value="BCJ66439.1"/>
    <property type="molecule type" value="Genomic_DNA"/>
</dbReference>
<evidence type="ECO:0000256" key="11">
    <source>
        <dbReference type="RuleBase" id="RU361186"/>
    </source>
</evidence>
<feature type="binding site" evidence="9">
    <location>
        <position position="103"/>
    </location>
    <ligand>
        <name>substrate</name>
    </ligand>
</feature>
<feature type="signal peptide" evidence="11">
    <location>
        <begin position="1"/>
        <end position="33"/>
    </location>
</feature>
<evidence type="ECO:0000256" key="12">
    <source>
        <dbReference type="SAM" id="MobiDB-lite"/>
    </source>
</evidence>
<dbReference type="PROSITE" id="PS00655">
    <property type="entry name" value="GLYCOSYL_HYDROL_F6_1"/>
    <property type="match status" value="1"/>
</dbReference>
<evidence type="ECO:0000256" key="8">
    <source>
        <dbReference type="PIRSR" id="PIRSR001100-1"/>
    </source>
</evidence>
<organism evidence="13 14">
    <name type="scientific">Polymorphospora rubra</name>
    <dbReference type="NCBI Taxonomy" id="338584"/>
    <lineage>
        <taxon>Bacteria</taxon>
        <taxon>Bacillati</taxon>
        <taxon>Actinomycetota</taxon>
        <taxon>Actinomycetes</taxon>
        <taxon>Micromonosporales</taxon>
        <taxon>Micromonosporaceae</taxon>
        <taxon>Polymorphospora</taxon>
    </lineage>
</organism>
<sequence length="357" mass="36567">MIVRRFGVRGRLLAVAGTALVALVAGCSQSTDGADGPPRPTSLADGPAPGLAVPPGDNPLAGMAFFVDPDTPAAGQKSRWAAGGRTDDAAQIDKIASRPIAYWLTAADPAEITAEVDAVVRRAGAAGQMPVLVAYHVPQRDCGSYSAGGAASADEYRTWIRAVAAGIGSQAATVVVEPDAVAHALDGCKASATERFALLDDAVTVLKQGPATRVYLDAGNPTWIRDTGALADALRRAGVERADGFALNVSNFVSTPDNVEYGGRLAQALGGARFVIDTSRNGAGPWPDGTEVDGGPSWCNPPGRALGAEPTSDTGLSGVDALLWIKRPGDSDGACRPGEPVAGEWWPDYALGLASRS</sequence>
<dbReference type="Pfam" id="PF01341">
    <property type="entry name" value="Glyco_hydro_6"/>
    <property type="match status" value="1"/>
</dbReference>
<dbReference type="InterPro" id="IPR016288">
    <property type="entry name" value="Beta_cellobiohydrolase"/>
</dbReference>
<dbReference type="InterPro" id="IPR001524">
    <property type="entry name" value="Glyco_hydro_6_CS"/>
</dbReference>
<feature type="binding site" evidence="9">
    <location>
        <position position="223"/>
    </location>
    <ligand>
        <name>substrate</name>
    </ligand>
</feature>
<keyword evidence="5 11" id="KW-0119">Carbohydrate metabolism</keyword>
<evidence type="ECO:0000256" key="6">
    <source>
        <dbReference type="ARBA" id="ARBA00023295"/>
    </source>
</evidence>
<feature type="active site" description="Proton donor" evidence="8">
    <location>
        <position position="179"/>
    </location>
</feature>
<evidence type="ECO:0000313" key="14">
    <source>
        <dbReference type="Proteomes" id="UP000680866"/>
    </source>
</evidence>
<comment type="similarity">
    <text evidence="11">Belongs to the glycosyl hydrolase family 6.</text>
</comment>
<evidence type="ECO:0000256" key="1">
    <source>
        <dbReference type="ARBA" id="ARBA00022729"/>
    </source>
</evidence>
<evidence type="ECO:0000256" key="9">
    <source>
        <dbReference type="PIRSR" id="PIRSR001100-2"/>
    </source>
</evidence>
<gene>
    <name evidence="13" type="ORF">Prubr_34600</name>
</gene>
<keyword evidence="4" id="KW-1015">Disulfide bond</keyword>
<feature type="active site" evidence="10">
    <location>
        <position position="141"/>
    </location>
</feature>
<evidence type="ECO:0000256" key="4">
    <source>
        <dbReference type="ARBA" id="ARBA00023157"/>
    </source>
</evidence>
<feature type="chain" id="PRO_5039744819" description="Glucanase" evidence="11">
    <location>
        <begin position="34"/>
        <end position="357"/>
    </location>
</feature>
<keyword evidence="7 11" id="KW-0624">Polysaccharide degradation</keyword>
<dbReference type="EC" id="3.2.1.-" evidence="11"/>
<proteinExistence type="inferred from homology"/>
<dbReference type="PROSITE" id="PS51257">
    <property type="entry name" value="PROKAR_LIPOPROTEIN"/>
    <property type="match status" value="1"/>
</dbReference>
<keyword evidence="3 11" id="KW-0136">Cellulose degradation</keyword>
<evidence type="ECO:0000256" key="3">
    <source>
        <dbReference type="ARBA" id="ARBA00023001"/>
    </source>
</evidence>
<keyword evidence="1 11" id="KW-0732">Signal</keyword>
<evidence type="ECO:0000256" key="2">
    <source>
        <dbReference type="ARBA" id="ARBA00022801"/>
    </source>
</evidence>
<feature type="binding site" evidence="9">
    <location>
        <position position="326"/>
    </location>
    <ligand>
        <name>substrate</name>
    </ligand>
</feature>
<dbReference type="AlphaFoldDB" id="A0A810N2L5"/>
<dbReference type="InterPro" id="IPR036434">
    <property type="entry name" value="Beta_cellobiohydrolase_sf"/>
</dbReference>